<reference evidence="1" key="2">
    <citation type="submission" date="2020-09" db="EMBL/GenBank/DDBJ databases">
        <authorList>
            <person name="Sun Q."/>
            <person name="Ohkuma M."/>
        </authorList>
    </citation>
    <scope>NUCLEOTIDE SEQUENCE</scope>
    <source>
        <strain evidence="1">JCM 18487</strain>
    </source>
</reference>
<comment type="caution">
    <text evidence="1">The sequence shown here is derived from an EMBL/GenBank/DDBJ whole genome shotgun (WGS) entry which is preliminary data.</text>
</comment>
<sequence>MDPLDWVHQWDDYEMVMYARADGEDPGIYMQVSQRRQVDGAEEWEVLYERKLADLYPDLPEAPGSEAWEEAQLRTHLHRRPQLVAEEKAYLAAWLAQGGVGS</sequence>
<organism evidence="1 2">
    <name type="scientific">Alicyclobacillus cellulosilyticus</name>
    <dbReference type="NCBI Taxonomy" id="1003997"/>
    <lineage>
        <taxon>Bacteria</taxon>
        <taxon>Bacillati</taxon>
        <taxon>Bacillota</taxon>
        <taxon>Bacilli</taxon>
        <taxon>Bacillales</taxon>
        <taxon>Alicyclobacillaceae</taxon>
        <taxon>Alicyclobacillus</taxon>
    </lineage>
</organism>
<name>A0A917NG73_9BACL</name>
<keyword evidence="2" id="KW-1185">Reference proteome</keyword>
<evidence type="ECO:0000313" key="1">
    <source>
        <dbReference type="EMBL" id="GGI98824.1"/>
    </source>
</evidence>
<proteinExistence type="predicted"/>
<dbReference type="EMBL" id="BMOY01000005">
    <property type="protein sequence ID" value="GGI98824.1"/>
    <property type="molecule type" value="Genomic_DNA"/>
</dbReference>
<accession>A0A917NG73</accession>
<dbReference type="AlphaFoldDB" id="A0A917NG73"/>
<dbReference type="RefSeq" id="WP_188880995.1">
    <property type="nucleotide sequence ID" value="NZ_BMOY01000005.1"/>
</dbReference>
<dbReference type="Proteomes" id="UP000637695">
    <property type="component" value="Unassembled WGS sequence"/>
</dbReference>
<protein>
    <submittedName>
        <fullName evidence="1">Uncharacterized protein</fullName>
    </submittedName>
</protein>
<reference evidence="1" key="1">
    <citation type="journal article" date="2014" name="Int. J. Syst. Evol. Microbiol.">
        <title>Complete genome sequence of Corynebacterium casei LMG S-19264T (=DSM 44701T), isolated from a smear-ripened cheese.</title>
        <authorList>
            <consortium name="US DOE Joint Genome Institute (JGI-PGF)"/>
            <person name="Walter F."/>
            <person name="Albersmeier A."/>
            <person name="Kalinowski J."/>
            <person name="Ruckert C."/>
        </authorList>
    </citation>
    <scope>NUCLEOTIDE SEQUENCE</scope>
    <source>
        <strain evidence="1">JCM 18487</strain>
    </source>
</reference>
<gene>
    <name evidence="1" type="ORF">GCM10010885_05390</name>
</gene>
<evidence type="ECO:0000313" key="2">
    <source>
        <dbReference type="Proteomes" id="UP000637695"/>
    </source>
</evidence>